<feature type="region of interest" description="Disordered" evidence="1">
    <location>
        <begin position="78"/>
        <end position="97"/>
    </location>
</feature>
<dbReference type="RefSeq" id="WP_168568366.1">
    <property type="nucleotide sequence ID" value="NZ_CP051167.1"/>
</dbReference>
<dbReference type="KEGG" id="oxy:HCG48_06200"/>
<evidence type="ECO:0000313" key="3">
    <source>
        <dbReference type="Proteomes" id="UP000500857"/>
    </source>
</evidence>
<evidence type="ECO:0000313" key="2">
    <source>
        <dbReference type="EMBL" id="QIZ70211.1"/>
    </source>
</evidence>
<gene>
    <name evidence="2" type="ORF">HCG48_06200</name>
</gene>
<dbReference type="Proteomes" id="UP000500857">
    <property type="component" value="Chromosome"/>
</dbReference>
<feature type="compositionally biased region" description="Low complexity" evidence="1">
    <location>
        <begin position="79"/>
        <end position="90"/>
    </location>
</feature>
<name>A0A6H1TUH9_9CYAN</name>
<reference evidence="2 3" key="1">
    <citation type="submission" date="2020-04" db="EMBL/GenBank/DDBJ databases">
        <authorList>
            <person name="Basu S."/>
            <person name="Maruthanayagam V."/>
            <person name="Chakraborty S."/>
            <person name="Pramanik A."/>
            <person name="Mukherjee J."/>
            <person name="Brink B."/>
        </authorList>
    </citation>
    <scope>NUCLEOTIDE SEQUENCE [LARGE SCALE GENOMIC DNA]</scope>
    <source>
        <strain evidence="2 3">AP17</strain>
    </source>
</reference>
<protein>
    <submittedName>
        <fullName evidence="2">Uncharacterized protein</fullName>
    </submittedName>
</protein>
<evidence type="ECO:0000256" key="1">
    <source>
        <dbReference type="SAM" id="MobiDB-lite"/>
    </source>
</evidence>
<keyword evidence="3" id="KW-1185">Reference proteome</keyword>
<organism evidence="2 3">
    <name type="scientific">Oxynema aestuarii AP17</name>
    <dbReference type="NCBI Taxonomy" id="2064643"/>
    <lineage>
        <taxon>Bacteria</taxon>
        <taxon>Bacillati</taxon>
        <taxon>Cyanobacteriota</taxon>
        <taxon>Cyanophyceae</taxon>
        <taxon>Oscillatoriophycideae</taxon>
        <taxon>Oscillatoriales</taxon>
        <taxon>Oscillatoriaceae</taxon>
        <taxon>Oxynema</taxon>
        <taxon>Oxynema aestuarii</taxon>
    </lineage>
</organism>
<accession>A0A6H1TUH9</accession>
<dbReference type="AlphaFoldDB" id="A0A6H1TUH9"/>
<dbReference type="EMBL" id="CP051167">
    <property type="protein sequence ID" value="QIZ70211.1"/>
    <property type="molecule type" value="Genomic_DNA"/>
</dbReference>
<proteinExistence type="predicted"/>
<sequence length="97" mass="10238">MLANPIVKDKRGSAIAVESDRNSAIVSSIGGSKNCNFYPAIAHFRSTIALQRTAPGDRLPGDRKSSPQCGLAIKKQPNSLGLESGCLGEGNPWGDRD</sequence>